<reference evidence="5 6" key="1">
    <citation type="submission" date="2018-07" db="EMBL/GenBank/DDBJ databases">
        <title>Draft genome sequence of Ancylomarina sp. M1P.</title>
        <authorList>
            <person name="Yadav S."/>
            <person name="Villanueva L."/>
            <person name="Damste J.S.S."/>
        </authorList>
    </citation>
    <scope>NUCLEOTIDE SEQUENCE [LARGE SCALE GENOMIC DNA]</scope>
    <source>
        <strain evidence="5 6">M1P</strain>
    </source>
</reference>
<name>A0A425Y1P1_9BACT</name>
<comment type="caution">
    <text evidence="5">The sequence shown here is derived from an EMBL/GenBank/DDBJ whole genome shotgun (WGS) entry which is preliminary data.</text>
</comment>
<dbReference type="SUPFAM" id="SSF52540">
    <property type="entry name" value="P-loop containing nucleoside triphosphate hydrolases"/>
    <property type="match status" value="1"/>
</dbReference>
<feature type="domain" description="4Fe-4S ferredoxin-type" evidence="4">
    <location>
        <begin position="96"/>
        <end position="125"/>
    </location>
</feature>
<organism evidence="5 6">
    <name type="scientific">Ancylomarina euxinus</name>
    <dbReference type="NCBI Taxonomy" id="2283627"/>
    <lineage>
        <taxon>Bacteria</taxon>
        <taxon>Pseudomonadati</taxon>
        <taxon>Bacteroidota</taxon>
        <taxon>Bacteroidia</taxon>
        <taxon>Marinilabiliales</taxon>
        <taxon>Marinifilaceae</taxon>
        <taxon>Ancylomarina</taxon>
    </lineage>
</organism>
<dbReference type="PROSITE" id="PS00198">
    <property type="entry name" value="4FE4S_FER_1"/>
    <property type="match status" value="2"/>
</dbReference>
<dbReference type="EMBL" id="QQWG01000007">
    <property type="protein sequence ID" value="RRG21870.1"/>
    <property type="molecule type" value="Genomic_DNA"/>
</dbReference>
<dbReference type="Pfam" id="PF00037">
    <property type="entry name" value="Fer4"/>
    <property type="match status" value="2"/>
</dbReference>
<dbReference type="InterPro" id="IPR017896">
    <property type="entry name" value="4Fe4S_Fe-S-bd"/>
</dbReference>
<evidence type="ECO:0000259" key="4">
    <source>
        <dbReference type="PROSITE" id="PS51379"/>
    </source>
</evidence>
<keyword evidence="1" id="KW-0479">Metal-binding</keyword>
<dbReference type="InterPro" id="IPR002586">
    <property type="entry name" value="CobQ/CobB/MinD/ParA_Nub-bd_dom"/>
</dbReference>
<dbReference type="AlphaFoldDB" id="A0A425Y1P1"/>
<dbReference type="Gene3D" id="3.30.70.20">
    <property type="match status" value="1"/>
</dbReference>
<keyword evidence="6" id="KW-1185">Reference proteome</keyword>
<proteinExistence type="predicted"/>
<evidence type="ECO:0000256" key="2">
    <source>
        <dbReference type="ARBA" id="ARBA00023004"/>
    </source>
</evidence>
<keyword evidence="3" id="KW-0411">Iron-sulfur</keyword>
<protein>
    <submittedName>
        <fullName evidence="5">Cobyrinic acid a,c-diamide synthase</fullName>
    </submittedName>
</protein>
<dbReference type="PANTHER" id="PTHR43063">
    <property type="entry name" value="4FE-4S CLUSTER CONTAINING PARA FAMILY ATPASE PROTEIN"/>
    <property type="match status" value="1"/>
</dbReference>
<dbReference type="RefSeq" id="WP_125030556.1">
    <property type="nucleotide sequence ID" value="NZ_JAPXVP010000007.1"/>
</dbReference>
<dbReference type="GO" id="GO:0046872">
    <property type="term" value="F:metal ion binding"/>
    <property type="evidence" value="ECO:0007669"/>
    <property type="project" value="UniProtKB-KW"/>
</dbReference>
<dbReference type="OrthoDB" id="9778602at2"/>
<evidence type="ECO:0000313" key="6">
    <source>
        <dbReference type="Proteomes" id="UP000285794"/>
    </source>
</evidence>
<evidence type="ECO:0000313" key="5">
    <source>
        <dbReference type="EMBL" id="RRG21870.1"/>
    </source>
</evidence>
<gene>
    <name evidence="5" type="ORF">DWB61_08950</name>
</gene>
<evidence type="ECO:0000256" key="3">
    <source>
        <dbReference type="ARBA" id="ARBA00023014"/>
    </source>
</evidence>
<feature type="domain" description="4Fe-4S ferredoxin-type" evidence="4">
    <location>
        <begin position="65"/>
        <end position="94"/>
    </location>
</feature>
<keyword evidence="2" id="KW-0408">Iron</keyword>
<dbReference type="InterPro" id="IPR027417">
    <property type="entry name" value="P-loop_NTPase"/>
</dbReference>
<dbReference type="PANTHER" id="PTHR43063:SF1">
    <property type="entry name" value="4FE-4S CLUSTER CONTAINING PARA FAMILY ATPASE PROTEIN"/>
    <property type="match status" value="1"/>
</dbReference>
<dbReference type="Pfam" id="PF01656">
    <property type="entry name" value="CbiA"/>
    <property type="match status" value="1"/>
</dbReference>
<sequence length="291" mass="32173">MSYKIAIASGKGGTGKTSISVCLQHFITKYITKEIQLIDCDVEEPNDILFYPAAKKKKSNSITQLIPEIDKNNCNFCNKCADYCEFNAISIIPSAQLAEVNASLCHSCGACLVACEQDAIKEKEVVIGQTNFYLEGNQTILVEGVLKIGSPMQTLVIKGLKKEISDSNVITLYDAPPGTSCPVVETISDTNYIILVTEPTPFGLHDLKLMIALIKEIKIPFGVIINKAGLGNNEIYDYMETEQFELLGEIPFDQDFATKYAKGDLLKDIPQKISDSFYKITNQIKKRMSLC</sequence>
<dbReference type="Gene3D" id="3.40.50.300">
    <property type="entry name" value="P-loop containing nucleotide triphosphate hydrolases"/>
    <property type="match status" value="1"/>
</dbReference>
<accession>A0A425Y1P1</accession>
<dbReference type="InterPro" id="IPR017900">
    <property type="entry name" value="4Fe4S_Fe_S_CS"/>
</dbReference>
<dbReference type="Proteomes" id="UP000285794">
    <property type="component" value="Unassembled WGS sequence"/>
</dbReference>
<dbReference type="PROSITE" id="PS51379">
    <property type="entry name" value="4FE4S_FER_2"/>
    <property type="match status" value="2"/>
</dbReference>
<evidence type="ECO:0000256" key="1">
    <source>
        <dbReference type="ARBA" id="ARBA00022723"/>
    </source>
</evidence>
<dbReference type="GO" id="GO:0051536">
    <property type="term" value="F:iron-sulfur cluster binding"/>
    <property type="evidence" value="ECO:0007669"/>
    <property type="project" value="UniProtKB-KW"/>
</dbReference>